<organism evidence="9 10">
    <name type="scientific">Boletus edulis BED1</name>
    <dbReference type="NCBI Taxonomy" id="1328754"/>
    <lineage>
        <taxon>Eukaryota</taxon>
        <taxon>Fungi</taxon>
        <taxon>Dikarya</taxon>
        <taxon>Basidiomycota</taxon>
        <taxon>Agaricomycotina</taxon>
        <taxon>Agaricomycetes</taxon>
        <taxon>Agaricomycetidae</taxon>
        <taxon>Boletales</taxon>
        <taxon>Boletineae</taxon>
        <taxon>Boletaceae</taxon>
        <taxon>Boletoideae</taxon>
        <taxon>Boletus</taxon>
    </lineage>
</organism>
<dbReference type="SUPFAM" id="SSF56112">
    <property type="entry name" value="Protein kinase-like (PK-like)"/>
    <property type="match status" value="1"/>
</dbReference>
<dbReference type="PANTHER" id="PTHR44167:SF23">
    <property type="entry name" value="CDC7 KINASE, ISOFORM A-RELATED"/>
    <property type="match status" value="1"/>
</dbReference>
<dbReference type="GO" id="GO:0005524">
    <property type="term" value="F:ATP binding"/>
    <property type="evidence" value="ECO:0007669"/>
    <property type="project" value="UniProtKB-KW"/>
</dbReference>
<evidence type="ECO:0000256" key="4">
    <source>
        <dbReference type="ARBA" id="ARBA00022741"/>
    </source>
</evidence>
<evidence type="ECO:0000256" key="6">
    <source>
        <dbReference type="ARBA" id="ARBA00022840"/>
    </source>
</evidence>
<dbReference type="Gene3D" id="1.10.510.10">
    <property type="entry name" value="Transferase(Phosphotransferase) domain 1"/>
    <property type="match status" value="1"/>
</dbReference>
<dbReference type="GO" id="GO:0005634">
    <property type="term" value="C:nucleus"/>
    <property type="evidence" value="ECO:0007669"/>
    <property type="project" value="TreeGrafter"/>
</dbReference>
<dbReference type="CDD" id="cd14019">
    <property type="entry name" value="STKc_Cdc7"/>
    <property type="match status" value="1"/>
</dbReference>
<feature type="region of interest" description="Disordered" evidence="7">
    <location>
        <begin position="28"/>
        <end position="49"/>
    </location>
</feature>
<feature type="region of interest" description="Disordered" evidence="7">
    <location>
        <begin position="508"/>
        <end position="563"/>
    </location>
</feature>
<evidence type="ECO:0000259" key="8">
    <source>
        <dbReference type="PROSITE" id="PS50011"/>
    </source>
</evidence>
<evidence type="ECO:0000313" key="9">
    <source>
        <dbReference type="EMBL" id="KAF8450673.1"/>
    </source>
</evidence>
<dbReference type="Gene3D" id="3.30.200.20">
    <property type="entry name" value="Phosphorylase Kinase, domain 1"/>
    <property type="match status" value="1"/>
</dbReference>
<comment type="caution">
    <text evidence="9">The sequence shown here is derived from an EMBL/GenBank/DDBJ whole genome shotgun (WGS) entry which is preliminary data.</text>
</comment>
<evidence type="ECO:0000313" key="10">
    <source>
        <dbReference type="Proteomes" id="UP001194468"/>
    </source>
</evidence>
<dbReference type="InterPro" id="IPR011009">
    <property type="entry name" value="Kinase-like_dom_sf"/>
</dbReference>
<protein>
    <recommendedName>
        <fullName evidence="1">non-specific serine/threonine protein kinase</fullName>
        <ecNumber evidence="1">2.7.11.1</ecNumber>
    </recommendedName>
</protein>
<dbReference type="GO" id="GO:0044773">
    <property type="term" value="P:mitotic DNA damage checkpoint signaling"/>
    <property type="evidence" value="ECO:0007669"/>
    <property type="project" value="TreeGrafter"/>
</dbReference>
<dbReference type="PROSITE" id="PS50011">
    <property type="entry name" value="PROTEIN_KINASE_DOM"/>
    <property type="match status" value="1"/>
</dbReference>
<feature type="domain" description="Protein kinase" evidence="8">
    <location>
        <begin position="158"/>
        <end position="596"/>
    </location>
</feature>
<dbReference type="AlphaFoldDB" id="A0AAD4C835"/>
<dbReference type="Proteomes" id="UP001194468">
    <property type="component" value="Unassembled WGS sequence"/>
</dbReference>
<feature type="region of interest" description="Disordered" evidence="7">
    <location>
        <begin position="371"/>
        <end position="399"/>
    </location>
</feature>
<accession>A0AAD4C835</accession>
<evidence type="ECO:0000256" key="3">
    <source>
        <dbReference type="ARBA" id="ARBA00022679"/>
    </source>
</evidence>
<keyword evidence="5 9" id="KW-0418">Kinase</keyword>
<evidence type="ECO:0000256" key="1">
    <source>
        <dbReference type="ARBA" id="ARBA00012513"/>
    </source>
</evidence>
<dbReference type="EC" id="2.7.11.1" evidence="1"/>
<dbReference type="PANTHER" id="PTHR44167">
    <property type="entry name" value="OVARIAN-SPECIFIC SERINE/THREONINE-PROTEIN KINASE LOK-RELATED"/>
    <property type="match status" value="1"/>
</dbReference>
<keyword evidence="10" id="KW-1185">Reference proteome</keyword>
<dbReference type="PROSITE" id="PS00108">
    <property type="entry name" value="PROTEIN_KINASE_ST"/>
    <property type="match status" value="1"/>
</dbReference>
<keyword evidence="4" id="KW-0547">Nucleotide-binding</keyword>
<gene>
    <name evidence="9" type="ORF">L210DRAFT_3608975</name>
</gene>
<dbReference type="GO" id="GO:0004674">
    <property type="term" value="F:protein serine/threonine kinase activity"/>
    <property type="evidence" value="ECO:0007669"/>
    <property type="project" value="UniProtKB-KW"/>
</dbReference>
<keyword evidence="3" id="KW-0808">Transferase</keyword>
<dbReference type="Pfam" id="PF00069">
    <property type="entry name" value="Pkinase"/>
    <property type="match status" value="2"/>
</dbReference>
<dbReference type="InterPro" id="IPR008271">
    <property type="entry name" value="Ser/Thr_kinase_AS"/>
</dbReference>
<evidence type="ECO:0000256" key="2">
    <source>
        <dbReference type="ARBA" id="ARBA00022527"/>
    </source>
</evidence>
<dbReference type="SMART" id="SM00220">
    <property type="entry name" value="S_TKc"/>
    <property type="match status" value="1"/>
</dbReference>
<evidence type="ECO:0000256" key="5">
    <source>
        <dbReference type="ARBA" id="ARBA00022777"/>
    </source>
</evidence>
<feature type="compositionally biased region" description="Polar residues" evidence="7">
    <location>
        <begin position="31"/>
        <end position="41"/>
    </location>
</feature>
<keyword evidence="6" id="KW-0067">ATP-binding</keyword>
<evidence type="ECO:0000256" key="7">
    <source>
        <dbReference type="SAM" id="MobiDB-lite"/>
    </source>
</evidence>
<keyword evidence="2" id="KW-0723">Serine/threonine-protein kinase</keyword>
<dbReference type="EMBL" id="WHUW01000002">
    <property type="protein sequence ID" value="KAF8450673.1"/>
    <property type="molecule type" value="Genomic_DNA"/>
</dbReference>
<feature type="compositionally biased region" description="Polar residues" evidence="7">
    <location>
        <begin position="541"/>
        <end position="550"/>
    </location>
</feature>
<proteinExistence type="predicted"/>
<reference evidence="9" key="1">
    <citation type="submission" date="2019-10" db="EMBL/GenBank/DDBJ databases">
        <authorList>
            <consortium name="DOE Joint Genome Institute"/>
            <person name="Kuo A."/>
            <person name="Miyauchi S."/>
            <person name="Kiss E."/>
            <person name="Drula E."/>
            <person name="Kohler A."/>
            <person name="Sanchez-Garcia M."/>
            <person name="Andreopoulos B."/>
            <person name="Barry K.W."/>
            <person name="Bonito G."/>
            <person name="Buee M."/>
            <person name="Carver A."/>
            <person name="Chen C."/>
            <person name="Cichocki N."/>
            <person name="Clum A."/>
            <person name="Culley D."/>
            <person name="Crous P.W."/>
            <person name="Fauchery L."/>
            <person name="Girlanda M."/>
            <person name="Hayes R."/>
            <person name="Keri Z."/>
            <person name="LaButti K."/>
            <person name="Lipzen A."/>
            <person name="Lombard V."/>
            <person name="Magnuson J."/>
            <person name="Maillard F."/>
            <person name="Morin E."/>
            <person name="Murat C."/>
            <person name="Nolan M."/>
            <person name="Ohm R."/>
            <person name="Pangilinan J."/>
            <person name="Pereira M."/>
            <person name="Perotto S."/>
            <person name="Peter M."/>
            <person name="Riley R."/>
            <person name="Sitrit Y."/>
            <person name="Stielow B."/>
            <person name="Szollosi G."/>
            <person name="Zifcakova L."/>
            <person name="Stursova M."/>
            <person name="Spatafora J.W."/>
            <person name="Tedersoo L."/>
            <person name="Vaario L.-M."/>
            <person name="Yamada A."/>
            <person name="Yan M."/>
            <person name="Wang P."/>
            <person name="Xu J."/>
            <person name="Bruns T."/>
            <person name="Baldrian P."/>
            <person name="Vilgalys R."/>
            <person name="Henrissat B."/>
            <person name="Grigoriev I.V."/>
            <person name="Hibbett D."/>
            <person name="Nagy L.G."/>
            <person name="Martin F.M."/>
        </authorList>
    </citation>
    <scope>NUCLEOTIDE SEQUENCE</scope>
    <source>
        <strain evidence="9">BED1</strain>
    </source>
</reference>
<dbReference type="InterPro" id="IPR000719">
    <property type="entry name" value="Prot_kinase_dom"/>
</dbReference>
<name>A0AAD4C835_BOLED</name>
<reference evidence="9" key="2">
    <citation type="journal article" date="2020" name="Nat. Commun.">
        <title>Large-scale genome sequencing of mycorrhizal fungi provides insights into the early evolution of symbiotic traits.</title>
        <authorList>
            <person name="Miyauchi S."/>
            <person name="Kiss E."/>
            <person name="Kuo A."/>
            <person name="Drula E."/>
            <person name="Kohler A."/>
            <person name="Sanchez-Garcia M."/>
            <person name="Morin E."/>
            <person name="Andreopoulos B."/>
            <person name="Barry K.W."/>
            <person name="Bonito G."/>
            <person name="Buee M."/>
            <person name="Carver A."/>
            <person name="Chen C."/>
            <person name="Cichocki N."/>
            <person name="Clum A."/>
            <person name="Culley D."/>
            <person name="Crous P.W."/>
            <person name="Fauchery L."/>
            <person name="Girlanda M."/>
            <person name="Hayes R.D."/>
            <person name="Keri Z."/>
            <person name="LaButti K."/>
            <person name="Lipzen A."/>
            <person name="Lombard V."/>
            <person name="Magnuson J."/>
            <person name="Maillard F."/>
            <person name="Murat C."/>
            <person name="Nolan M."/>
            <person name="Ohm R.A."/>
            <person name="Pangilinan J."/>
            <person name="Pereira M.F."/>
            <person name="Perotto S."/>
            <person name="Peter M."/>
            <person name="Pfister S."/>
            <person name="Riley R."/>
            <person name="Sitrit Y."/>
            <person name="Stielow J.B."/>
            <person name="Szollosi G."/>
            <person name="Zifcakova L."/>
            <person name="Stursova M."/>
            <person name="Spatafora J.W."/>
            <person name="Tedersoo L."/>
            <person name="Vaario L.M."/>
            <person name="Yamada A."/>
            <person name="Yan M."/>
            <person name="Wang P."/>
            <person name="Xu J."/>
            <person name="Bruns T."/>
            <person name="Baldrian P."/>
            <person name="Vilgalys R."/>
            <person name="Dunand C."/>
            <person name="Henrissat B."/>
            <person name="Grigoriev I.V."/>
            <person name="Hibbett D."/>
            <person name="Nagy L.G."/>
            <person name="Martin F.M."/>
        </authorList>
    </citation>
    <scope>NUCLEOTIDE SEQUENCE</scope>
    <source>
        <strain evidence="9">BED1</strain>
    </source>
</reference>
<sequence>MLLSQHSSNPLEVGSSDARNRAYHREYLSAQKVNGAQNLTSEDGGGNRSRQEVVDYHNHLAQLYNRPLSATKLRSNADELPVMVDLDESDDEPDSMDCPQDMCDLEGYGGDEDGDDADAPGETDDEMTIHLKPAEEREEIQLEIASLMAAVPQLSHDYKIVDRLGTGTFSSVYKAIDLWYHTKWDNTPWHGHHPPSSSAYYQSVPYHKGSKVFVAIKRIYVTSNPERIRNEISIMEDCRGTRHTCQLITAFRNRDQVVLIMPYNRNEDFRDFYLDLSMAGMKTYFRCMLRALRDVHARGIIHRDVKPANFLFDPRTGIGTLCDFGLASRMDSSMPVHGACLHTPPSRDFPHGKIRSREEYDVEHLKKMQKEARHKSSWTSDRVGYPEKDTRPHSKANRAGTRGFRAPEVLLKCGSQTGAIDVWAAGTILLFFLTRNFPLFQSSDDIEALMEIAAIIGRQKMEKAAILHSRTFATNVPSLTLEGISWREFVEKQNPDVMQVPRSNPHYYPYNMHKAQPTPGCPPPPSPSAHSSFSPERDEGYSSSRSSTPTHAIPPYPTEESHRVDVENALSLLKQLMEPDSHRRITPRGALYHPFLNDPSEPEDDELFPHPSGEGLCQKYHFKDAVTEEHCVLLNAGGQEKVRGLVAGEGIAIGSAPCEFHKR</sequence>